<keyword evidence="7" id="KW-1185">Reference proteome</keyword>
<protein>
    <recommendedName>
        <fullName evidence="3">citrate synthase (unknown stereospecificity)</fullName>
        <ecNumber evidence="3">2.3.3.16</ecNumber>
    </recommendedName>
</protein>
<dbReference type="SUPFAM" id="SSF48256">
    <property type="entry name" value="Citrate synthase"/>
    <property type="match status" value="1"/>
</dbReference>
<dbReference type="InterPro" id="IPR009061">
    <property type="entry name" value="DNA-bd_dom_put_sf"/>
</dbReference>
<dbReference type="InterPro" id="IPR036969">
    <property type="entry name" value="Citrate_synthase_sf"/>
</dbReference>
<dbReference type="Gene3D" id="1.10.580.10">
    <property type="entry name" value="Citrate Synthase, domain 1"/>
    <property type="match status" value="1"/>
</dbReference>
<keyword evidence="4" id="KW-0808">Transferase</keyword>
<dbReference type="PANTHER" id="PTHR11739:SF4">
    <property type="entry name" value="CITRATE SYNTHASE, PEROXISOMAL"/>
    <property type="match status" value="1"/>
</dbReference>
<reference evidence="6" key="1">
    <citation type="submission" date="2021-01" db="EMBL/GenBank/DDBJ databases">
        <title>Whole genome shotgun sequence of Virgisporangium aurantiacum NBRC 16421.</title>
        <authorList>
            <person name="Komaki H."/>
            <person name="Tamura T."/>
        </authorList>
    </citation>
    <scope>NUCLEOTIDE SEQUENCE</scope>
    <source>
        <strain evidence="6">NBRC 16421</strain>
    </source>
</reference>
<dbReference type="SUPFAM" id="SSF46955">
    <property type="entry name" value="Putative DNA-binding domain"/>
    <property type="match status" value="1"/>
</dbReference>
<dbReference type="InterPro" id="IPR041657">
    <property type="entry name" value="HTH_17"/>
</dbReference>
<name>A0A8J4DZ97_9ACTN</name>
<evidence type="ECO:0000259" key="5">
    <source>
        <dbReference type="Pfam" id="PF12728"/>
    </source>
</evidence>
<dbReference type="InterPro" id="IPR016142">
    <property type="entry name" value="Citrate_synth-like_lrg_a-sub"/>
</dbReference>
<dbReference type="InterPro" id="IPR002020">
    <property type="entry name" value="Citrate_synthase"/>
</dbReference>
<dbReference type="EC" id="2.3.3.16" evidence="3"/>
<evidence type="ECO:0000313" key="6">
    <source>
        <dbReference type="EMBL" id="GIJ55303.1"/>
    </source>
</evidence>
<dbReference type="GO" id="GO:0006099">
    <property type="term" value="P:tricarboxylic acid cycle"/>
    <property type="evidence" value="ECO:0007669"/>
    <property type="project" value="UniProtKB-UniPathway"/>
</dbReference>
<dbReference type="GO" id="GO:0005975">
    <property type="term" value="P:carbohydrate metabolic process"/>
    <property type="evidence" value="ECO:0007669"/>
    <property type="project" value="TreeGrafter"/>
</dbReference>
<evidence type="ECO:0000256" key="1">
    <source>
        <dbReference type="ARBA" id="ARBA00005163"/>
    </source>
</evidence>
<comment type="similarity">
    <text evidence="2">Belongs to the citrate synthase family.</text>
</comment>
<evidence type="ECO:0000256" key="3">
    <source>
        <dbReference type="ARBA" id="ARBA00012972"/>
    </source>
</evidence>
<dbReference type="Gene3D" id="1.10.230.10">
    <property type="entry name" value="Cytochrome P450-Terp, domain 2"/>
    <property type="match status" value="1"/>
</dbReference>
<organism evidence="6 7">
    <name type="scientific">Virgisporangium aurantiacum</name>
    <dbReference type="NCBI Taxonomy" id="175570"/>
    <lineage>
        <taxon>Bacteria</taxon>
        <taxon>Bacillati</taxon>
        <taxon>Actinomycetota</taxon>
        <taxon>Actinomycetes</taxon>
        <taxon>Micromonosporales</taxon>
        <taxon>Micromonosporaceae</taxon>
        <taxon>Virgisporangium</taxon>
    </lineage>
</organism>
<comment type="pathway">
    <text evidence="1">Carbohydrate metabolism; tricarboxylic acid cycle.</text>
</comment>
<evidence type="ECO:0000313" key="7">
    <source>
        <dbReference type="Proteomes" id="UP000612585"/>
    </source>
</evidence>
<accession>A0A8J4DZ97</accession>
<dbReference type="GO" id="GO:0005829">
    <property type="term" value="C:cytosol"/>
    <property type="evidence" value="ECO:0007669"/>
    <property type="project" value="TreeGrafter"/>
</dbReference>
<dbReference type="PRINTS" id="PR00143">
    <property type="entry name" value="CITRTSNTHASE"/>
</dbReference>
<dbReference type="Pfam" id="PF00285">
    <property type="entry name" value="Citrate_synt"/>
    <property type="match status" value="1"/>
</dbReference>
<sequence length="420" mass="43840">MADDWLTAEEAATRLGVKTATLYAYVSRGVLLRRRSPEGHSRFDPAEVDRLARRGRPRRRAGVSEVTIESRITALGADRPFFRGHDALELATSRSFEDVAELLWTGSLPLREGDAGGAAWGAPAAATALARAAQNGLPADVLPIERLQIAVPILAVLDPLRHHRDTDTIAAIGRSLVAALVECLPAASSIYDARSGAGSGAESAPDRASYTQTGSIAGRLWPRITAHPADDALLGVLGTALALLADHELAASTLAARVAASVRADPYAVVLAGVGAMGGSLHGGASLAVESLLAEIGDPADAGRVIGQRQRRGERIPGFGHAVYKDGDGRATTLLTALREAAPETPALALTDAVLAEAERRGLPAANIDLALGTFSRAAGMVTGGGEAIFAIARTVGWLAHAIEEYDRPTRLRLRAHYTG</sequence>
<comment type="caution">
    <text evidence="6">The sequence shown here is derived from an EMBL/GenBank/DDBJ whole genome shotgun (WGS) entry which is preliminary data.</text>
</comment>
<dbReference type="Pfam" id="PF12728">
    <property type="entry name" value="HTH_17"/>
    <property type="match status" value="1"/>
</dbReference>
<gene>
    <name evidence="6" type="ORF">Vau01_028190</name>
</gene>
<evidence type="ECO:0000256" key="4">
    <source>
        <dbReference type="ARBA" id="ARBA00022679"/>
    </source>
</evidence>
<dbReference type="EMBL" id="BOPG01000016">
    <property type="protein sequence ID" value="GIJ55303.1"/>
    <property type="molecule type" value="Genomic_DNA"/>
</dbReference>
<dbReference type="Gene3D" id="1.10.1660.10">
    <property type="match status" value="1"/>
</dbReference>
<evidence type="ECO:0000256" key="2">
    <source>
        <dbReference type="ARBA" id="ARBA00010566"/>
    </source>
</evidence>
<dbReference type="AlphaFoldDB" id="A0A8J4DZ97"/>
<proteinExistence type="inferred from homology"/>
<dbReference type="RefSeq" id="WP_203991922.1">
    <property type="nucleotide sequence ID" value="NZ_BOPG01000016.1"/>
</dbReference>
<feature type="domain" description="Helix-turn-helix" evidence="5">
    <location>
        <begin position="5"/>
        <end position="55"/>
    </location>
</feature>
<dbReference type="PANTHER" id="PTHR11739">
    <property type="entry name" value="CITRATE SYNTHASE"/>
    <property type="match status" value="1"/>
</dbReference>
<dbReference type="GO" id="GO:0036440">
    <property type="term" value="F:citrate synthase activity"/>
    <property type="evidence" value="ECO:0007669"/>
    <property type="project" value="UniProtKB-EC"/>
</dbReference>
<dbReference type="Proteomes" id="UP000612585">
    <property type="component" value="Unassembled WGS sequence"/>
</dbReference>
<dbReference type="UniPathway" id="UPA00223"/>
<dbReference type="InterPro" id="IPR016143">
    <property type="entry name" value="Citrate_synth-like_sm_a-sub"/>
</dbReference>